<organism evidence="5 6">
    <name type="scientific">Rhipicephalus microplus</name>
    <name type="common">Cattle tick</name>
    <name type="synonym">Boophilus microplus</name>
    <dbReference type="NCBI Taxonomy" id="6941"/>
    <lineage>
        <taxon>Eukaryota</taxon>
        <taxon>Metazoa</taxon>
        <taxon>Ecdysozoa</taxon>
        <taxon>Arthropoda</taxon>
        <taxon>Chelicerata</taxon>
        <taxon>Arachnida</taxon>
        <taxon>Acari</taxon>
        <taxon>Parasitiformes</taxon>
        <taxon>Ixodida</taxon>
        <taxon>Ixodoidea</taxon>
        <taxon>Ixodidae</taxon>
        <taxon>Rhipicephalinae</taxon>
        <taxon>Rhipicephalus</taxon>
        <taxon>Boophilus</taxon>
    </lineage>
</organism>
<dbReference type="AlphaFoldDB" id="A0A9J6E0F1"/>
<name>A0A9J6E0F1_RHIMP</name>
<dbReference type="Proteomes" id="UP000821866">
    <property type="component" value="Chromosome 4"/>
</dbReference>
<sequence length="147" mass="17600">MYRHYKQFFKKKKGNADPIHTLLVNEIRAKPALVKTIWQKMIRRQQPRFFRRPRSGHASWDHAVSPRQMEMLLDFVNEHPYLVNGFKEKTKQVEPWEREQLWEEAASKLNAKGPAVKTRYAWRKFWSGRAPQIKRTVARVAKMRLAS</sequence>
<feature type="domain" description="Myb/SANT-like DNA-binding" evidence="4">
    <location>
        <begin position="64"/>
        <end position="137"/>
    </location>
</feature>
<evidence type="ECO:0000259" key="4">
    <source>
        <dbReference type="Pfam" id="PF13873"/>
    </source>
</evidence>
<gene>
    <name evidence="5" type="ORF">HPB51_012609</name>
</gene>
<evidence type="ECO:0000313" key="6">
    <source>
        <dbReference type="Proteomes" id="UP000821866"/>
    </source>
</evidence>
<keyword evidence="6" id="KW-1185">Reference proteome</keyword>
<evidence type="ECO:0000256" key="1">
    <source>
        <dbReference type="ARBA" id="ARBA00011764"/>
    </source>
</evidence>
<evidence type="ECO:0000313" key="5">
    <source>
        <dbReference type="EMBL" id="KAH8028023.1"/>
    </source>
</evidence>
<dbReference type="Pfam" id="PF13873">
    <property type="entry name" value="Myb_DNA-bind_5"/>
    <property type="match status" value="1"/>
</dbReference>
<dbReference type="InterPro" id="IPR028002">
    <property type="entry name" value="Myb_DNA-bind_5"/>
</dbReference>
<evidence type="ECO:0000256" key="2">
    <source>
        <dbReference type="ARBA" id="ARBA00016807"/>
    </source>
</evidence>
<comment type="caution">
    <text evidence="5">The sequence shown here is derived from an EMBL/GenBank/DDBJ whole genome shotgun (WGS) entry which is preliminary data.</text>
</comment>
<dbReference type="VEuPathDB" id="VectorBase:LOC119166716"/>
<protein>
    <recommendedName>
        <fullName evidence="2">Regulatory protein zeste</fullName>
    </recommendedName>
</protein>
<reference evidence="5" key="1">
    <citation type="journal article" date="2020" name="Cell">
        <title>Large-Scale Comparative Analyses of Tick Genomes Elucidate Their Genetic Diversity and Vector Capacities.</title>
        <authorList>
            <consortium name="Tick Genome and Microbiome Consortium (TIGMIC)"/>
            <person name="Jia N."/>
            <person name="Wang J."/>
            <person name="Shi W."/>
            <person name="Du L."/>
            <person name="Sun Y."/>
            <person name="Zhan W."/>
            <person name="Jiang J.F."/>
            <person name="Wang Q."/>
            <person name="Zhang B."/>
            <person name="Ji P."/>
            <person name="Bell-Sakyi L."/>
            <person name="Cui X.M."/>
            <person name="Yuan T.T."/>
            <person name="Jiang B.G."/>
            <person name="Yang W.F."/>
            <person name="Lam T.T."/>
            <person name="Chang Q.C."/>
            <person name="Ding S.J."/>
            <person name="Wang X.J."/>
            <person name="Zhu J.G."/>
            <person name="Ruan X.D."/>
            <person name="Zhao L."/>
            <person name="Wei J.T."/>
            <person name="Ye R.Z."/>
            <person name="Que T.C."/>
            <person name="Du C.H."/>
            <person name="Zhou Y.H."/>
            <person name="Cheng J.X."/>
            <person name="Dai P.F."/>
            <person name="Guo W.B."/>
            <person name="Han X.H."/>
            <person name="Huang E.J."/>
            <person name="Li L.F."/>
            <person name="Wei W."/>
            <person name="Gao Y.C."/>
            <person name="Liu J.Z."/>
            <person name="Shao H.Z."/>
            <person name="Wang X."/>
            <person name="Wang C.C."/>
            <person name="Yang T.C."/>
            <person name="Huo Q.B."/>
            <person name="Li W."/>
            <person name="Chen H.Y."/>
            <person name="Chen S.E."/>
            <person name="Zhou L.G."/>
            <person name="Ni X.B."/>
            <person name="Tian J.H."/>
            <person name="Sheng Y."/>
            <person name="Liu T."/>
            <person name="Pan Y.S."/>
            <person name="Xia L.Y."/>
            <person name="Li J."/>
            <person name="Zhao F."/>
            <person name="Cao W.C."/>
        </authorList>
    </citation>
    <scope>NUCLEOTIDE SEQUENCE</scope>
    <source>
        <strain evidence="5">Rmic-2018</strain>
    </source>
</reference>
<dbReference type="EMBL" id="JABSTU010000006">
    <property type="protein sequence ID" value="KAH8028023.1"/>
    <property type="molecule type" value="Genomic_DNA"/>
</dbReference>
<comment type="function">
    <text evidence="3">Involved in transvection phenomena (= synapsis-dependent gene expression), where the synaptic pairing of chromosomes carrying genes with which zeste interacts influences the expression of these genes. Zeste binds to DNA and stimulates transcription from a nearby promoter.</text>
</comment>
<proteinExistence type="predicted"/>
<evidence type="ECO:0000256" key="3">
    <source>
        <dbReference type="ARBA" id="ARBA00025466"/>
    </source>
</evidence>
<accession>A0A9J6E0F1</accession>
<comment type="subunit">
    <text evidence="1">Self-associates forming complexes of several hundred monomers.</text>
</comment>
<reference evidence="5" key="2">
    <citation type="submission" date="2021-09" db="EMBL/GenBank/DDBJ databases">
        <authorList>
            <person name="Jia N."/>
            <person name="Wang J."/>
            <person name="Shi W."/>
            <person name="Du L."/>
            <person name="Sun Y."/>
            <person name="Zhan W."/>
            <person name="Jiang J."/>
            <person name="Wang Q."/>
            <person name="Zhang B."/>
            <person name="Ji P."/>
            <person name="Sakyi L.B."/>
            <person name="Cui X."/>
            <person name="Yuan T."/>
            <person name="Jiang B."/>
            <person name="Yang W."/>
            <person name="Lam T.T.-Y."/>
            <person name="Chang Q."/>
            <person name="Ding S."/>
            <person name="Wang X."/>
            <person name="Zhu J."/>
            <person name="Ruan X."/>
            <person name="Zhao L."/>
            <person name="Wei J."/>
            <person name="Que T."/>
            <person name="Du C."/>
            <person name="Cheng J."/>
            <person name="Dai P."/>
            <person name="Han X."/>
            <person name="Huang E."/>
            <person name="Gao Y."/>
            <person name="Liu J."/>
            <person name="Shao H."/>
            <person name="Ye R."/>
            <person name="Li L."/>
            <person name="Wei W."/>
            <person name="Wang X."/>
            <person name="Wang C."/>
            <person name="Huo Q."/>
            <person name="Li W."/>
            <person name="Guo W."/>
            <person name="Chen H."/>
            <person name="Chen S."/>
            <person name="Zhou L."/>
            <person name="Zhou L."/>
            <person name="Ni X."/>
            <person name="Tian J."/>
            <person name="Zhou Y."/>
            <person name="Sheng Y."/>
            <person name="Liu T."/>
            <person name="Pan Y."/>
            <person name="Xia L."/>
            <person name="Li J."/>
            <person name="Zhao F."/>
            <person name="Cao W."/>
        </authorList>
    </citation>
    <scope>NUCLEOTIDE SEQUENCE</scope>
    <source>
        <strain evidence="5">Rmic-2018</strain>
        <tissue evidence="5">Larvae</tissue>
    </source>
</reference>